<dbReference type="SUPFAM" id="SSF81321">
    <property type="entry name" value="Family A G protein-coupled receptor-like"/>
    <property type="match status" value="1"/>
</dbReference>
<dbReference type="PANTHER" id="PTHR46641">
    <property type="entry name" value="FMRFAMIDE RECEPTOR-RELATED"/>
    <property type="match status" value="1"/>
</dbReference>
<keyword evidence="1" id="KW-0472">Membrane</keyword>
<feature type="transmembrane region" description="Helical" evidence="1">
    <location>
        <begin position="37"/>
        <end position="57"/>
    </location>
</feature>
<sequence>MCFGEKFGPSAAAINDLYREINEVISSLQFIFWTNGVTLPIILFAGFILNITCLIVIRSHRRKSPPGSSPYSLLQCLIVCDLLIMALSIYSDVEPAIRARVSMSEIRDIVVPDCKTLLDLKARLGSLRANNESNGLGLEPNSLGVPKSNLTVTYNATGDEKRNPSLEKARITLTNDDLMLLLLYSMLSENKNGSPSGSTLNGDMRSSNDDFGNKNTFLGANEQYVLEEDPSKGILWNASRTPAKTIYAQNSTIKKVNSSTANTSDISTSTISTVTPSTISPLQNITINSRPIIQTAERWVAYCLMTFNLGLTLTLTLERLFAIRFPFRVFTLLTSRCTSFTVLLLVTGTLGLHTPQFVREIVMATDDVDSLKDDFQGKMIQVNVTTIVLVLVVLQTPQAVAMIVLTCMSLQDLVSHTAAFTRAVILARLLYVTNSALAHGLTYCLMARDFRRRLSHQWHARSGCCNKCRGGAGSGRRVLAVHRDTEMT</sequence>
<dbReference type="PANTHER" id="PTHR46641:SF2">
    <property type="entry name" value="FMRFAMIDE RECEPTOR"/>
    <property type="match status" value="1"/>
</dbReference>
<dbReference type="AlphaFoldDB" id="A0AAV4J7Y2"/>
<accession>A0AAV4J7Y2</accession>
<proteinExistence type="predicted"/>
<evidence type="ECO:0008006" key="4">
    <source>
        <dbReference type="Google" id="ProtNLM"/>
    </source>
</evidence>
<evidence type="ECO:0000313" key="3">
    <source>
        <dbReference type="Proteomes" id="UP000762676"/>
    </source>
</evidence>
<evidence type="ECO:0000313" key="2">
    <source>
        <dbReference type="EMBL" id="GFS18884.1"/>
    </source>
</evidence>
<organism evidence="2 3">
    <name type="scientific">Elysia marginata</name>
    <dbReference type="NCBI Taxonomy" id="1093978"/>
    <lineage>
        <taxon>Eukaryota</taxon>
        <taxon>Metazoa</taxon>
        <taxon>Spiralia</taxon>
        <taxon>Lophotrochozoa</taxon>
        <taxon>Mollusca</taxon>
        <taxon>Gastropoda</taxon>
        <taxon>Heterobranchia</taxon>
        <taxon>Euthyneura</taxon>
        <taxon>Panpulmonata</taxon>
        <taxon>Sacoglossa</taxon>
        <taxon>Placobranchoidea</taxon>
        <taxon>Plakobranchidae</taxon>
        <taxon>Elysia</taxon>
    </lineage>
</organism>
<comment type="caution">
    <text evidence="2">The sequence shown here is derived from an EMBL/GenBank/DDBJ whole genome shotgun (WGS) entry which is preliminary data.</text>
</comment>
<feature type="transmembrane region" description="Helical" evidence="1">
    <location>
        <begin position="299"/>
        <end position="317"/>
    </location>
</feature>
<keyword evidence="3" id="KW-1185">Reference proteome</keyword>
<dbReference type="EMBL" id="BMAT01010037">
    <property type="protein sequence ID" value="GFS18884.1"/>
    <property type="molecule type" value="Genomic_DNA"/>
</dbReference>
<protein>
    <recommendedName>
        <fullName evidence="4">G-protein coupled receptors family 1 profile domain-containing protein</fullName>
    </recommendedName>
</protein>
<reference evidence="2 3" key="1">
    <citation type="journal article" date="2021" name="Elife">
        <title>Chloroplast acquisition without the gene transfer in kleptoplastic sea slugs, Plakobranchus ocellatus.</title>
        <authorList>
            <person name="Maeda T."/>
            <person name="Takahashi S."/>
            <person name="Yoshida T."/>
            <person name="Shimamura S."/>
            <person name="Takaki Y."/>
            <person name="Nagai Y."/>
            <person name="Toyoda A."/>
            <person name="Suzuki Y."/>
            <person name="Arimoto A."/>
            <person name="Ishii H."/>
            <person name="Satoh N."/>
            <person name="Nishiyama T."/>
            <person name="Hasebe M."/>
            <person name="Maruyama T."/>
            <person name="Minagawa J."/>
            <person name="Obokata J."/>
            <person name="Shigenobu S."/>
        </authorList>
    </citation>
    <scope>NUCLEOTIDE SEQUENCE [LARGE SCALE GENOMIC DNA]</scope>
</reference>
<keyword evidence="1" id="KW-1133">Transmembrane helix</keyword>
<dbReference type="Proteomes" id="UP000762676">
    <property type="component" value="Unassembled WGS sequence"/>
</dbReference>
<name>A0AAV4J7Y2_9GAST</name>
<evidence type="ECO:0000256" key="1">
    <source>
        <dbReference type="SAM" id="Phobius"/>
    </source>
</evidence>
<dbReference type="Gene3D" id="1.20.1070.10">
    <property type="entry name" value="Rhodopsin 7-helix transmembrane proteins"/>
    <property type="match status" value="2"/>
</dbReference>
<gene>
    <name evidence="2" type="ORF">ElyMa_005017900</name>
</gene>
<dbReference type="InterPro" id="IPR052954">
    <property type="entry name" value="GPCR-Ligand_Int"/>
</dbReference>
<keyword evidence="1" id="KW-0812">Transmembrane</keyword>
<feature type="transmembrane region" description="Helical" evidence="1">
    <location>
        <begin position="425"/>
        <end position="446"/>
    </location>
</feature>
<feature type="transmembrane region" description="Helical" evidence="1">
    <location>
        <begin position="382"/>
        <end position="405"/>
    </location>
</feature>